<dbReference type="GeneID" id="20817138"/>
<dbReference type="VEuPathDB" id="FungiDB:H257_15142"/>
<dbReference type="RefSeq" id="XP_009841446.1">
    <property type="nucleotide sequence ID" value="XM_009843144.1"/>
</dbReference>
<dbReference type="PANTHER" id="PTHR31827:SF1">
    <property type="entry name" value="EMB|CAB89363.1"/>
    <property type="match status" value="1"/>
</dbReference>
<organism evidence="1">
    <name type="scientific">Aphanomyces astaci</name>
    <name type="common">Crayfish plague agent</name>
    <dbReference type="NCBI Taxonomy" id="112090"/>
    <lineage>
        <taxon>Eukaryota</taxon>
        <taxon>Sar</taxon>
        <taxon>Stramenopiles</taxon>
        <taxon>Oomycota</taxon>
        <taxon>Saprolegniomycetes</taxon>
        <taxon>Saprolegniales</taxon>
        <taxon>Verrucalvaceae</taxon>
        <taxon>Aphanomyces</taxon>
    </lineage>
</organism>
<dbReference type="STRING" id="112090.W4FNC0"/>
<dbReference type="OrthoDB" id="65712at2759"/>
<reference evidence="1" key="1">
    <citation type="submission" date="2013-12" db="EMBL/GenBank/DDBJ databases">
        <title>The Genome Sequence of Aphanomyces astaci APO3.</title>
        <authorList>
            <consortium name="The Broad Institute Genomics Platform"/>
            <person name="Russ C."/>
            <person name="Tyler B."/>
            <person name="van West P."/>
            <person name="Dieguez-Uribeondo J."/>
            <person name="Young S.K."/>
            <person name="Zeng Q."/>
            <person name="Gargeya S."/>
            <person name="Fitzgerald M."/>
            <person name="Abouelleil A."/>
            <person name="Alvarado L."/>
            <person name="Chapman S.B."/>
            <person name="Gainer-Dewar J."/>
            <person name="Goldberg J."/>
            <person name="Griggs A."/>
            <person name="Gujja S."/>
            <person name="Hansen M."/>
            <person name="Howarth C."/>
            <person name="Imamovic A."/>
            <person name="Ireland A."/>
            <person name="Larimer J."/>
            <person name="McCowan C."/>
            <person name="Murphy C."/>
            <person name="Pearson M."/>
            <person name="Poon T.W."/>
            <person name="Priest M."/>
            <person name="Roberts A."/>
            <person name="Saif S."/>
            <person name="Shea T."/>
            <person name="Sykes S."/>
            <person name="Wortman J."/>
            <person name="Nusbaum C."/>
            <person name="Birren B."/>
        </authorList>
    </citation>
    <scope>NUCLEOTIDE SEQUENCE [LARGE SCALE GENOMIC DNA]</scope>
    <source>
        <strain evidence="1">APO3</strain>
    </source>
</reference>
<dbReference type="PANTHER" id="PTHR31827">
    <property type="entry name" value="EMB|CAB89363.1"/>
    <property type="match status" value="1"/>
</dbReference>
<protein>
    <submittedName>
        <fullName evidence="1">Uncharacterized protein</fullName>
    </submittedName>
</protein>
<accession>W4FNC0</accession>
<dbReference type="AlphaFoldDB" id="W4FNC0"/>
<proteinExistence type="predicted"/>
<evidence type="ECO:0000313" key="1">
    <source>
        <dbReference type="EMBL" id="ETV68987.1"/>
    </source>
</evidence>
<name>W4FNC0_APHAT</name>
<dbReference type="EMBL" id="KI913180">
    <property type="protein sequence ID" value="ETV68987.1"/>
    <property type="molecule type" value="Genomic_DNA"/>
</dbReference>
<sequence length="146" mass="15859">MPVVVLPPLSAHQPQYSTMETSTTDYAYTPSPRRCAVLGCLHYAKLHAVCLVHHRQPPPQSGSSPTNAPKRRNKKCQSHRCESFARSGGFCTRHGGGRKCKVAGCTTASQTGGHCRLHGGGSKCKIDKCDQFARTRGMCLPHSRAE</sequence>
<gene>
    <name evidence="1" type="ORF">H257_15142</name>
</gene>